<name>A0AAV0BVC9_9ASTE</name>
<gene>
    <name evidence="12" type="ORF">CEPIT_LOCUS165</name>
    <name evidence="13" type="ORF">CEPIT_LOCUS29868</name>
</gene>
<evidence type="ECO:0000256" key="6">
    <source>
        <dbReference type="ARBA" id="ARBA00023157"/>
    </source>
</evidence>
<keyword evidence="5" id="KW-0965">Cell junction</keyword>
<dbReference type="PROSITE" id="PS51473">
    <property type="entry name" value="GNK2"/>
    <property type="match status" value="2"/>
</dbReference>
<dbReference type="Gene3D" id="3.30.430.20">
    <property type="entry name" value="Gnk2 domain, C-X8-C-X2-C motif"/>
    <property type="match status" value="2"/>
</dbReference>
<comment type="subcellular location">
    <subcellularLocation>
        <location evidence="7">Cell junction</location>
        <location evidence="7">Plasmodesma</location>
    </subcellularLocation>
    <subcellularLocation>
        <location evidence="1">Cell membrane</location>
        <topology evidence="1">Single-pass type I membrane protein</topology>
    </subcellularLocation>
</comment>
<keyword evidence="9" id="KW-1133">Transmembrane helix</keyword>
<dbReference type="EMBL" id="CAMAPF010000955">
    <property type="protein sequence ID" value="CAH9129458.1"/>
    <property type="molecule type" value="Genomic_DNA"/>
</dbReference>
<protein>
    <recommendedName>
        <fullName evidence="11">Gnk2-homologous domain-containing protein</fullName>
    </recommendedName>
</protein>
<evidence type="ECO:0000259" key="11">
    <source>
        <dbReference type="PROSITE" id="PS51473"/>
    </source>
</evidence>
<dbReference type="Proteomes" id="UP001152523">
    <property type="component" value="Unassembled WGS sequence"/>
</dbReference>
<keyword evidence="9" id="KW-0472">Membrane</keyword>
<evidence type="ECO:0000256" key="4">
    <source>
        <dbReference type="ARBA" id="ARBA00022737"/>
    </source>
</evidence>
<evidence type="ECO:0000313" key="13">
    <source>
        <dbReference type="EMBL" id="CAH9129458.1"/>
    </source>
</evidence>
<keyword evidence="4" id="KW-0677">Repeat</keyword>
<sequence length="301" mass="32173">MGQSQFPPQIFPGLMILITSFAVICSCLEDYNAIVLKGCSQKKLDDGNQNFSRTLDGLCKTLYSKSSSANFSRATARGGAVSGLFQCRGDLSPSDCSVCVEEASNQYKMICGGDSVAGRIQLVGCYVNFEVSSKQKVDSTHLLLKECGPKSGRASSSVLAAAFKDMAKQVKASGNRFYSGSFGGDGKQDSDFVDGSLTLMGQCEGDLGRNDCAACLDNATALSRRLCGNGTDSANIYLQRCYMSYSFAFSKHVLPDNFDINKAVGIIMTPIVIVAFVIVIVLYIKSALKKNDPQSAKIVSS</sequence>
<dbReference type="Pfam" id="PF01657">
    <property type="entry name" value="Stress-antifung"/>
    <property type="match status" value="2"/>
</dbReference>
<evidence type="ECO:0000256" key="9">
    <source>
        <dbReference type="SAM" id="Phobius"/>
    </source>
</evidence>
<dbReference type="GO" id="GO:0009506">
    <property type="term" value="C:plasmodesma"/>
    <property type="evidence" value="ECO:0007669"/>
    <property type="project" value="UniProtKB-SubCell"/>
</dbReference>
<comment type="similarity">
    <text evidence="8">Belongs to the cysteine-rich repeat secretory protein family. Plasmodesmata-located proteins (PDLD) subfamily.</text>
</comment>
<keyword evidence="14" id="KW-1185">Reference proteome</keyword>
<evidence type="ECO:0000256" key="1">
    <source>
        <dbReference type="ARBA" id="ARBA00004251"/>
    </source>
</evidence>
<reference evidence="12" key="1">
    <citation type="submission" date="2022-07" db="EMBL/GenBank/DDBJ databases">
        <authorList>
            <person name="Macas J."/>
            <person name="Novak P."/>
            <person name="Neumann P."/>
        </authorList>
    </citation>
    <scope>NUCLEOTIDE SEQUENCE</scope>
</reference>
<feature type="domain" description="Gnk2-homologous" evidence="11">
    <location>
        <begin position="32"/>
        <end position="134"/>
    </location>
</feature>
<feature type="chain" id="PRO_5044713248" description="Gnk2-homologous domain-containing protein" evidence="10">
    <location>
        <begin position="28"/>
        <end position="301"/>
    </location>
</feature>
<dbReference type="GO" id="GO:0010497">
    <property type="term" value="P:plasmodesmata-mediated intercellular transport"/>
    <property type="evidence" value="ECO:0007669"/>
    <property type="project" value="TreeGrafter"/>
</dbReference>
<evidence type="ECO:0000256" key="10">
    <source>
        <dbReference type="SAM" id="SignalP"/>
    </source>
</evidence>
<feature type="signal peptide" evidence="10">
    <location>
        <begin position="1"/>
        <end position="27"/>
    </location>
</feature>
<proteinExistence type="inferred from homology"/>
<dbReference type="PANTHER" id="PTHR32080:SF36">
    <property type="entry name" value="PLASMODESMATA-LOCATED PROTEIN 1"/>
    <property type="match status" value="1"/>
</dbReference>
<evidence type="ECO:0000256" key="2">
    <source>
        <dbReference type="ARBA" id="ARBA00022581"/>
    </source>
</evidence>
<evidence type="ECO:0000256" key="5">
    <source>
        <dbReference type="ARBA" id="ARBA00022949"/>
    </source>
</evidence>
<dbReference type="AlphaFoldDB" id="A0AAV0BVC9"/>
<dbReference type="GO" id="GO:0005886">
    <property type="term" value="C:plasma membrane"/>
    <property type="evidence" value="ECO:0007669"/>
    <property type="project" value="UniProtKB-SubCell"/>
</dbReference>
<evidence type="ECO:0000256" key="7">
    <source>
        <dbReference type="ARBA" id="ARBA00024184"/>
    </source>
</evidence>
<organism evidence="12 14">
    <name type="scientific">Cuscuta epithymum</name>
    <dbReference type="NCBI Taxonomy" id="186058"/>
    <lineage>
        <taxon>Eukaryota</taxon>
        <taxon>Viridiplantae</taxon>
        <taxon>Streptophyta</taxon>
        <taxon>Embryophyta</taxon>
        <taxon>Tracheophyta</taxon>
        <taxon>Spermatophyta</taxon>
        <taxon>Magnoliopsida</taxon>
        <taxon>eudicotyledons</taxon>
        <taxon>Gunneridae</taxon>
        <taxon>Pentapetalae</taxon>
        <taxon>asterids</taxon>
        <taxon>lamiids</taxon>
        <taxon>Solanales</taxon>
        <taxon>Convolvulaceae</taxon>
        <taxon>Cuscuteae</taxon>
        <taxon>Cuscuta</taxon>
        <taxon>Cuscuta subgen. Cuscuta</taxon>
    </lineage>
</organism>
<feature type="domain" description="Gnk2-homologous" evidence="11">
    <location>
        <begin position="137"/>
        <end position="250"/>
    </location>
</feature>
<comment type="caution">
    <text evidence="12">The sequence shown here is derived from an EMBL/GenBank/DDBJ whole genome shotgun (WGS) entry which is preliminary data.</text>
</comment>
<dbReference type="InterPro" id="IPR051378">
    <property type="entry name" value="Cell2Cell_Antifungal"/>
</dbReference>
<evidence type="ECO:0000313" key="12">
    <source>
        <dbReference type="EMBL" id="CAH9051103.1"/>
    </source>
</evidence>
<evidence type="ECO:0000256" key="8">
    <source>
        <dbReference type="ARBA" id="ARBA00038393"/>
    </source>
</evidence>
<dbReference type="GO" id="GO:0046739">
    <property type="term" value="P:transport of virus in multicellular host"/>
    <property type="evidence" value="ECO:0007669"/>
    <property type="project" value="TreeGrafter"/>
</dbReference>
<dbReference type="CDD" id="cd23509">
    <property type="entry name" value="Gnk2-like"/>
    <property type="match status" value="2"/>
</dbReference>
<keyword evidence="3 10" id="KW-0732">Signal</keyword>
<accession>A0AAV0BVC9</accession>
<evidence type="ECO:0000256" key="3">
    <source>
        <dbReference type="ARBA" id="ARBA00022729"/>
    </source>
</evidence>
<dbReference type="InterPro" id="IPR038408">
    <property type="entry name" value="GNK2_sf"/>
</dbReference>
<keyword evidence="9" id="KW-0812">Transmembrane</keyword>
<dbReference type="PANTHER" id="PTHR32080">
    <property type="entry name" value="ANTIFUNGAL PROTEIN GINKBILOBIN-2-LIKE"/>
    <property type="match status" value="1"/>
</dbReference>
<keyword evidence="2" id="KW-0945">Host-virus interaction</keyword>
<dbReference type="InterPro" id="IPR002902">
    <property type="entry name" value="GNK2"/>
</dbReference>
<dbReference type="EMBL" id="CAMAPF010000003">
    <property type="protein sequence ID" value="CAH9051103.1"/>
    <property type="molecule type" value="Genomic_DNA"/>
</dbReference>
<evidence type="ECO:0000313" key="14">
    <source>
        <dbReference type="Proteomes" id="UP001152523"/>
    </source>
</evidence>
<feature type="transmembrane region" description="Helical" evidence="9">
    <location>
        <begin position="263"/>
        <end position="284"/>
    </location>
</feature>
<keyword evidence="6" id="KW-1015">Disulfide bond</keyword>